<evidence type="ECO:0000313" key="1">
    <source>
        <dbReference type="EMBL" id="KNB14766.1"/>
    </source>
</evidence>
<dbReference type="EMBL" id="DS231714">
    <property type="protein sequence ID" value="KNB14766.1"/>
    <property type="molecule type" value="Genomic_DNA"/>
</dbReference>
<organism evidence="1 2">
    <name type="scientific">Fusarium oxysporum f. sp. lycopersici (strain 4287 / CBS 123668 / FGSC 9935 / NRRL 34936)</name>
    <name type="common">Fusarium vascular wilt of tomato</name>
    <dbReference type="NCBI Taxonomy" id="426428"/>
    <lineage>
        <taxon>Eukaryota</taxon>
        <taxon>Fungi</taxon>
        <taxon>Dikarya</taxon>
        <taxon>Ascomycota</taxon>
        <taxon>Pezizomycotina</taxon>
        <taxon>Sordariomycetes</taxon>
        <taxon>Hypocreomycetidae</taxon>
        <taxon>Hypocreales</taxon>
        <taxon>Nectriaceae</taxon>
        <taxon>Fusarium</taxon>
        <taxon>Fusarium oxysporum species complex</taxon>
    </lineage>
</organism>
<dbReference type="AlphaFoldDB" id="A0A0J9VVM5"/>
<dbReference type="GeneID" id="28961906"/>
<sequence length="33" mass="3732">MAFLSEMKWTQIRAPGLRVQSAPTSRRETKPAS</sequence>
<gene>
    <name evidence="1" type="ORF">FOXG_21200</name>
</gene>
<protein>
    <submittedName>
        <fullName evidence="1">Uncharacterized protein</fullName>
    </submittedName>
</protein>
<dbReference type="KEGG" id="fox:FOXG_21200"/>
<reference evidence="1" key="1">
    <citation type="submission" date="2007-04" db="EMBL/GenBank/DDBJ databases">
        <authorList>
            <consortium name="The Broad Institute Genome Sequencing Platform"/>
            <person name="Birren B."/>
            <person name="Lander E."/>
            <person name="Galagan J."/>
            <person name="Nusbaum C."/>
            <person name="Devon K."/>
            <person name="Ma L.-J."/>
            <person name="Jaffe D."/>
            <person name="Butler J."/>
            <person name="Alvarez P."/>
            <person name="Gnerre S."/>
            <person name="Grabherr M."/>
            <person name="Kleber M."/>
            <person name="Mauceli E."/>
            <person name="Brockman W."/>
            <person name="MacCallum I.A."/>
            <person name="Young S."/>
            <person name="LaButti K."/>
            <person name="DeCaprio D."/>
            <person name="Crawford M."/>
            <person name="Koehrsen M."/>
            <person name="Engels R."/>
            <person name="Montgomery P."/>
            <person name="Pearson M."/>
            <person name="Howarth C."/>
            <person name="Larson L."/>
            <person name="White J."/>
            <person name="O'Leary S."/>
            <person name="Kodira C."/>
            <person name="Zeng Q."/>
            <person name="Yandava C."/>
            <person name="Alvarado L."/>
            <person name="Kistler C."/>
            <person name="Shim W.-B."/>
            <person name="Kang S."/>
            <person name="Woloshuk C."/>
        </authorList>
    </citation>
    <scope>NUCLEOTIDE SEQUENCE</scope>
    <source>
        <strain evidence="1">4287</strain>
    </source>
</reference>
<evidence type="ECO:0000313" key="2">
    <source>
        <dbReference type="Proteomes" id="UP000009097"/>
    </source>
</evidence>
<dbReference type="Proteomes" id="UP000009097">
    <property type="component" value="Unassembled WGS sequence"/>
</dbReference>
<proteinExistence type="predicted"/>
<name>A0A0J9VVM5_FUSO4</name>
<dbReference type="RefSeq" id="XP_018252811.1">
    <property type="nucleotide sequence ID" value="XM_018401514.1"/>
</dbReference>
<dbReference type="VEuPathDB" id="FungiDB:FOXG_21200"/>
<reference evidence="1" key="2">
    <citation type="journal article" date="2010" name="Nature">
        <title>Comparative genomics reveals mobile pathogenicity chromosomes in Fusarium.</title>
        <authorList>
            <person name="Ma L.J."/>
            <person name="van der Does H.C."/>
            <person name="Borkovich K.A."/>
            <person name="Coleman J.J."/>
            <person name="Daboussi M.J."/>
            <person name="Di Pietro A."/>
            <person name="Dufresne M."/>
            <person name="Freitag M."/>
            <person name="Grabherr M."/>
            <person name="Henrissat B."/>
            <person name="Houterman P.M."/>
            <person name="Kang S."/>
            <person name="Shim W.B."/>
            <person name="Woloshuk C."/>
            <person name="Xie X."/>
            <person name="Xu J.R."/>
            <person name="Antoniw J."/>
            <person name="Baker S.E."/>
            <person name="Bluhm B.H."/>
            <person name="Breakspear A."/>
            <person name="Brown D.W."/>
            <person name="Butchko R.A."/>
            <person name="Chapman S."/>
            <person name="Coulson R."/>
            <person name="Coutinho P.M."/>
            <person name="Danchin E.G."/>
            <person name="Diener A."/>
            <person name="Gale L.R."/>
            <person name="Gardiner D.M."/>
            <person name="Goff S."/>
            <person name="Hammond-Kosack K.E."/>
            <person name="Hilburn K."/>
            <person name="Hua-Van A."/>
            <person name="Jonkers W."/>
            <person name="Kazan K."/>
            <person name="Kodira C.D."/>
            <person name="Koehrsen M."/>
            <person name="Kumar L."/>
            <person name="Lee Y.H."/>
            <person name="Li L."/>
            <person name="Manners J.M."/>
            <person name="Miranda-Saavedra D."/>
            <person name="Mukherjee M."/>
            <person name="Park G."/>
            <person name="Park J."/>
            <person name="Park S.Y."/>
            <person name="Proctor R.H."/>
            <person name="Regev A."/>
            <person name="Ruiz-Roldan M.C."/>
            <person name="Sain D."/>
            <person name="Sakthikumar S."/>
            <person name="Sykes S."/>
            <person name="Schwartz D.C."/>
            <person name="Turgeon B.G."/>
            <person name="Wapinski I."/>
            <person name="Yoder O."/>
            <person name="Young S."/>
            <person name="Zeng Q."/>
            <person name="Zhou S."/>
            <person name="Galagan J."/>
            <person name="Cuomo C.A."/>
            <person name="Kistler H.C."/>
            <person name="Rep M."/>
        </authorList>
    </citation>
    <scope>NUCLEOTIDE SEQUENCE [LARGE SCALE GENOMIC DNA]</scope>
    <source>
        <strain evidence="1">4287</strain>
    </source>
</reference>
<accession>A0A0J9VVM5</accession>